<protein>
    <submittedName>
        <fullName evidence="1">Uncharacterized protein</fullName>
    </submittedName>
</protein>
<dbReference type="EMBL" id="JAUIQD010000003">
    <property type="protein sequence ID" value="KAK3356524.1"/>
    <property type="molecule type" value="Genomic_DNA"/>
</dbReference>
<gene>
    <name evidence="1" type="ORF">B0T25DRAFT_136479</name>
</gene>
<dbReference type="Gene3D" id="3.40.50.300">
    <property type="entry name" value="P-loop containing nucleotide triphosphate hydrolases"/>
    <property type="match status" value="1"/>
</dbReference>
<reference evidence="1" key="2">
    <citation type="submission" date="2023-06" db="EMBL/GenBank/DDBJ databases">
        <authorList>
            <consortium name="Lawrence Berkeley National Laboratory"/>
            <person name="Haridas S."/>
            <person name="Hensen N."/>
            <person name="Bonometti L."/>
            <person name="Westerberg I."/>
            <person name="Brannstrom I.O."/>
            <person name="Guillou S."/>
            <person name="Cros-Aarteil S."/>
            <person name="Calhoun S."/>
            <person name="Kuo A."/>
            <person name="Mondo S."/>
            <person name="Pangilinan J."/>
            <person name="Riley R."/>
            <person name="Labutti K."/>
            <person name="Andreopoulos B."/>
            <person name="Lipzen A."/>
            <person name="Chen C."/>
            <person name="Yanf M."/>
            <person name="Daum C."/>
            <person name="Ng V."/>
            <person name="Clum A."/>
            <person name="Steindorff A."/>
            <person name="Ohm R."/>
            <person name="Martin F."/>
            <person name="Silar P."/>
            <person name="Natvig D."/>
            <person name="Lalanne C."/>
            <person name="Gautier V."/>
            <person name="Ament-Velasquez S.L."/>
            <person name="Kruys A."/>
            <person name="Hutchinson M.I."/>
            <person name="Powell A.J."/>
            <person name="Barry K."/>
            <person name="Miller A.N."/>
            <person name="Grigoriev I.V."/>
            <person name="Debuchy R."/>
            <person name="Gladieux P."/>
            <person name="Thoren M.H."/>
            <person name="Johannesson H."/>
        </authorList>
    </citation>
    <scope>NUCLEOTIDE SEQUENCE</scope>
    <source>
        <strain evidence="1">CBS 955.72</strain>
    </source>
</reference>
<dbReference type="AlphaFoldDB" id="A0AAJ0HKX7"/>
<name>A0AAJ0HKX7_9PEZI</name>
<reference evidence="1" key="1">
    <citation type="journal article" date="2023" name="Mol. Phylogenet. Evol.">
        <title>Genome-scale phylogeny and comparative genomics of the fungal order Sordariales.</title>
        <authorList>
            <person name="Hensen N."/>
            <person name="Bonometti L."/>
            <person name="Westerberg I."/>
            <person name="Brannstrom I.O."/>
            <person name="Guillou S."/>
            <person name="Cros-Aarteil S."/>
            <person name="Calhoun S."/>
            <person name="Haridas S."/>
            <person name="Kuo A."/>
            <person name="Mondo S."/>
            <person name="Pangilinan J."/>
            <person name="Riley R."/>
            <person name="LaButti K."/>
            <person name="Andreopoulos B."/>
            <person name="Lipzen A."/>
            <person name="Chen C."/>
            <person name="Yan M."/>
            <person name="Daum C."/>
            <person name="Ng V."/>
            <person name="Clum A."/>
            <person name="Steindorff A."/>
            <person name="Ohm R.A."/>
            <person name="Martin F."/>
            <person name="Silar P."/>
            <person name="Natvig D.O."/>
            <person name="Lalanne C."/>
            <person name="Gautier V."/>
            <person name="Ament-Velasquez S.L."/>
            <person name="Kruys A."/>
            <person name="Hutchinson M.I."/>
            <person name="Powell A.J."/>
            <person name="Barry K."/>
            <person name="Miller A.N."/>
            <person name="Grigoriev I.V."/>
            <person name="Debuchy R."/>
            <person name="Gladieux P."/>
            <person name="Hiltunen Thoren M."/>
            <person name="Johannesson H."/>
        </authorList>
    </citation>
    <scope>NUCLEOTIDE SEQUENCE</scope>
    <source>
        <strain evidence="1">CBS 955.72</strain>
    </source>
</reference>
<evidence type="ECO:0000313" key="1">
    <source>
        <dbReference type="EMBL" id="KAK3356524.1"/>
    </source>
</evidence>
<proteinExistence type="predicted"/>
<evidence type="ECO:0000313" key="2">
    <source>
        <dbReference type="Proteomes" id="UP001275084"/>
    </source>
</evidence>
<accession>A0AAJ0HKX7</accession>
<organism evidence="1 2">
    <name type="scientific">Lasiosphaeria hispida</name>
    <dbReference type="NCBI Taxonomy" id="260671"/>
    <lineage>
        <taxon>Eukaryota</taxon>
        <taxon>Fungi</taxon>
        <taxon>Dikarya</taxon>
        <taxon>Ascomycota</taxon>
        <taxon>Pezizomycotina</taxon>
        <taxon>Sordariomycetes</taxon>
        <taxon>Sordariomycetidae</taxon>
        <taxon>Sordariales</taxon>
        <taxon>Lasiosphaeriaceae</taxon>
        <taxon>Lasiosphaeria</taxon>
    </lineage>
</organism>
<sequence length="225" mass="24789">MRPGSHLPSPIMSSTPPSLSTDVHELAQRLASTSYAVLLSGTHVTGKETLAVSLSEAFACTWLKAEMAHNSATFGARSQAKKGYNYSEVFGRIWLSKLQRLGFTLDRDKEEKGSNVASPNNSGPDYKAVISCYAMRKPARDAIRYAMLEHSIKPLFVIMHITKDTLSGRTLGAEEPGLAEKIMGEKMKDVEEPLAEEKDVILIDSLRDVDTLFQETKEGITRQVS</sequence>
<dbReference type="InterPro" id="IPR027417">
    <property type="entry name" value="P-loop_NTPase"/>
</dbReference>
<keyword evidence="2" id="KW-1185">Reference proteome</keyword>
<comment type="caution">
    <text evidence="1">The sequence shown here is derived from an EMBL/GenBank/DDBJ whole genome shotgun (WGS) entry which is preliminary data.</text>
</comment>
<dbReference type="Proteomes" id="UP001275084">
    <property type="component" value="Unassembled WGS sequence"/>
</dbReference>